<name>A0A0F9UR73_9ZZZZ</name>
<organism evidence="2">
    <name type="scientific">marine sediment metagenome</name>
    <dbReference type="NCBI Taxonomy" id="412755"/>
    <lineage>
        <taxon>unclassified sequences</taxon>
        <taxon>metagenomes</taxon>
        <taxon>ecological metagenomes</taxon>
    </lineage>
</organism>
<feature type="coiled-coil region" evidence="1">
    <location>
        <begin position="91"/>
        <end position="132"/>
    </location>
</feature>
<keyword evidence="1" id="KW-0175">Coiled coil</keyword>
<dbReference type="EMBL" id="LAZR01000113">
    <property type="protein sequence ID" value="KKN89997.1"/>
    <property type="molecule type" value="Genomic_DNA"/>
</dbReference>
<sequence>MTTMDKRDPDNATDLDEEIFAAETPGDEAADKFFRAKAAVEERVERRNRIADALIRKWNVLFPSFRLGKEDAMFLALATIETDDSALAQRLETARKKAIVANAELRDVEKSNDALAQENRRMLRMISGMENEDPELVERWRANTKDKPHDK</sequence>
<accession>A0A0F9UR73</accession>
<evidence type="ECO:0000313" key="2">
    <source>
        <dbReference type="EMBL" id="KKN89997.1"/>
    </source>
</evidence>
<evidence type="ECO:0000256" key="1">
    <source>
        <dbReference type="SAM" id="Coils"/>
    </source>
</evidence>
<gene>
    <name evidence="2" type="ORF">LCGC14_0231090</name>
</gene>
<proteinExistence type="predicted"/>
<protein>
    <submittedName>
        <fullName evidence="2">Uncharacterized protein</fullName>
    </submittedName>
</protein>
<comment type="caution">
    <text evidence="2">The sequence shown here is derived from an EMBL/GenBank/DDBJ whole genome shotgun (WGS) entry which is preliminary data.</text>
</comment>
<reference evidence="2" key="1">
    <citation type="journal article" date="2015" name="Nature">
        <title>Complex archaea that bridge the gap between prokaryotes and eukaryotes.</title>
        <authorList>
            <person name="Spang A."/>
            <person name="Saw J.H."/>
            <person name="Jorgensen S.L."/>
            <person name="Zaremba-Niedzwiedzka K."/>
            <person name="Martijn J."/>
            <person name="Lind A.E."/>
            <person name="van Eijk R."/>
            <person name="Schleper C."/>
            <person name="Guy L."/>
            <person name="Ettema T.J."/>
        </authorList>
    </citation>
    <scope>NUCLEOTIDE SEQUENCE</scope>
</reference>
<dbReference type="AlphaFoldDB" id="A0A0F9UR73"/>